<dbReference type="InterPro" id="IPR029063">
    <property type="entry name" value="SAM-dependent_MTases_sf"/>
</dbReference>
<organism evidence="2">
    <name type="scientific">bioreactor metagenome</name>
    <dbReference type="NCBI Taxonomy" id="1076179"/>
    <lineage>
        <taxon>unclassified sequences</taxon>
        <taxon>metagenomes</taxon>
        <taxon>ecological metagenomes</taxon>
    </lineage>
</organism>
<protein>
    <recommendedName>
        <fullName evidence="1">DNA methylase adenine-specific domain-containing protein</fullName>
    </recommendedName>
</protein>
<dbReference type="Pfam" id="PF02384">
    <property type="entry name" value="N6_Mtase"/>
    <property type="match status" value="1"/>
</dbReference>
<dbReference type="SUPFAM" id="SSF53335">
    <property type="entry name" value="S-adenosyl-L-methionine-dependent methyltransferases"/>
    <property type="match status" value="1"/>
</dbReference>
<evidence type="ECO:0000313" key="2">
    <source>
        <dbReference type="EMBL" id="MPN07204.1"/>
    </source>
</evidence>
<accession>A0A645F3L2</accession>
<comment type="caution">
    <text evidence="2">The sequence shown here is derived from an EMBL/GenBank/DDBJ whole genome shotgun (WGS) entry which is preliminary data.</text>
</comment>
<dbReference type="AlphaFoldDB" id="A0A645F3L2"/>
<dbReference type="GO" id="GO:0003677">
    <property type="term" value="F:DNA binding"/>
    <property type="evidence" value="ECO:0007669"/>
    <property type="project" value="InterPro"/>
</dbReference>
<name>A0A645F3L2_9ZZZZ</name>
<evidence type="ECO:0000259" key="1">
    <source>
        <dbReference type="Pfam" id="PF02384"/>
    </source>
</evidence>
<dbReference type="InterPro" id="IPR003356">
    <property type="entry name" value="DNA_methylase_A-5"/>
</dbReference>
<gene>
    <name evidence="2" type="ORF">SDC9_154470</name>
</gene>
<sequence length="177" mass="21134">MLKLMLDTEQRQDVFKKFLEVSTDMSKDWFNEYFQAEHADRKGFKQDFTPGSISRLLNDMTMDETTRLYYEPACGSGSLLIKAWYKMRNYQSPFSYDPRAYWYHAEELSDRAMPFLLFNMSIRGMNGVVLHGDVISREFHDVYFIRNDSSNYLAFSEVIVMPKTKTLMREYDIRKWV</sequence>
<feature type="domain" description="DNA methylase adenine-specific" evidence="1">
    <location>
        <begin position="32"/>
        <end position="136"/>
    </location>
</feature>
<dbReference type="EMBL" id="VSSQ01053168">
    <property type="protein sequence ID" value="MPN07204.1"/>
    <property type="molecule type" value="Genomic_DNA"/>
</dbReference>
<proteinExistence type="predicted"/>
<dbReference type="Gene3D" id="3.40.50.150">
    <property type="entry name" value="Vaccinia Virus protein VP39"/>
    <property type="match status" value="1"/>
</dbReference>
<reference evidence="2" key="1">
    <citation type="submission" date="2019-08" db="EMBL/GenBank/DDBJ databases">
        <authorList>
            <person name="Kucharzyk K."/>
            <person name="Murdoch R.W."/>
            <person name="Higgins S."/>
            <person name="Loffler F."/>
        </authorList>
    </citation>
    <scope>NUCLEOTIDE SEQUENCE</scope>
</reference>
<dbReference type="GO" id="GO:0008170">
    <property type="term" value="F:N-methyltransferase activity"/>
    <property type="evidence" value="ECO:0007669"/>
    <property type="project" value="InterPro"/>
</dbReference>